<feature type="compositionally biased region" description="Basic and acidic residues" evidence="1">
    <location>
        <begin position="11"/>
        <end position="25"/>
    </location>
</feature>
<name>A0AAV1CY04_OLDCO</name>
<feature type="region of interest" description="Disordered" evidence="1">
    <location>
        <begin position="80"/>
        <end position="189"/>
    </location>
</feature>
<accession>A0AAV1CY04</accession>
<feature type="compositionally biased region" description="Basic and acidic residues" evidence="1">
    <location>
        <begin position="80"/>
        <end position="95"/>
    </location>
</feature>
<feature type="compositionally biased region" description="Basic and acidic residues" evidence="1">
    <location>
        <begin position="124"/>
        <end position="137"/>
    </location>
</feature>
<dbReference type="AlphaFoldDB" id="A0AAV1CY04"/>
<proteinExistence type="predicted"/>
<evidence type="ECO:0000256" key="1">
    <source>
        <dbReference type="SAM" id="MobiDB-lite"/>
    </source>
</evidence>
<keyword evidence="3" id="KW-1185">Reference proteome</keyword>
<evidence type="ECO:0000313" key="2">
    <source>
        <dbReference type="EMBL" id="CAI9099392.1"/>
    </source>
</evidence>
<feature type="region of interest" description="Disordered" evidence="1">
    <location>
        <begin position="1"/>
        <end position="25"/>
    </location>
</feature>
<feature type="compositionally biased region" description="Basic residues" evidence="1">
    <location>
        <begin position="1"/>
        <end position="10"/>
    </location>
</feature>
<evidence type="ECO:0000313" key="3">
    <source>
        <dbReference type="Proteomes" id="UP001161247"/>
    </source>
</evidence>
<organism evidence="2 3">
    <name type="scientific">Oldenlandia corymbosa var. corymbosa</name>
    <dbReference type="NCBI Taxonomy" id="529605"/>
    <lineage>
        <taxon>Eukaryota</taxon>
        <taxon>Viridiplantae</taxon>
        <taxon>Streptophyta</taxon>
        <taxon>Embryophyta</taxon>
        <taxon>Tracheophyta</taxon>
        <taxon>Spermatophyta</taxon>
        <taxon>Magnoliopsida</taxon>
        <taxon>eudicotyledons</taxon>
        <taxon>Gunneridae</taxon>
        <taxon>Pentapetalae</taxon>
        <taxon>asterids</taxon>
        <taxon>lamiids</taxon>
        <taxon>Gentianales</taxon>
        <taxon>Rubiaceae</taxon>
        <taxon>Rubioideae</taxon>
        <taxon>Spermacoceae</taxon>
        <taxon>Hedyotis-Oldenlandia complex</taxon>
        <taxon>Oldenlandia</taxon>
    </lineage>
</organism>
<gene>
    <name evidence="2" type="ORF">OLC1_LOCUS9425</name>
</gene>
<dbReference type="Proteomes" id="UP001161247">
    <property type="component" value="Chromosome 3"/>
</dbReference>
<reference evidence="2" key="1">
    <citation type="submission" date="2023-03" db="EMBL/GenBank/DDBJ databases">
        <authorList>
            <person name="Julca I."/>
        </authorList>
    </citation>
    <scope>NUCLEOTIDE SEQUENCE</scope>
</reference>
<sequence>MANCRHKRKLHNLENKTRNKVDENKGKDVAELKSYKTGTHCRLRRSPPINSTAKRKMSKENLEAILEPSSRFDVLMNLHDLNDSHDNDHEKKGDLYQEDEMEDEDDSVEEEIVPEGNDLMHTLSTKDDSCLDGRSDLEDPLDGWMTTSDDENNEKKPGRPKGSKKIINQSSDKEPRRLARSQRAPSSKV</sequence>
<dbReference type="EMBL" id="OX459120">
    <property type="protein sequence ID" value="CAI9099392.1"/>
    <property type="molecule type" value="Genomic_DNA"/>
</dbReference>
<feature type="compositionally biased region" description="Acidic residues" evidence="1">
    <location>
        <begin position="96"/>
        <end position="113"/>
    </location>
</feature>
<protein>
    <submittedName>
        <fullName evidence="2">OLC1v1036206C1</fullName>
    </submittedName>
</protein>